<dbReference type="InterPro" id="IPR002125">
    <property type="entry name" value="CMP_dCMP_dom"/>
</dbReference>
<sequence>MSRSILIRPILCDTITRPSKTKEVLALELPDKKSIFSTIKSLSPLNNQLRHCKRIRIQEEEDEHKILCLINDEDKKKFNPEQVKCVTIPEFPCIIRRQFEESKALWPLNFHPDARLEALMNEETPGIWDSAHVHHRYLFEQPEAAAAIIVDPARDSIVALGHDGRPDFPLKHPVMNAIEELSRKKESEYLASGLDIYLKNEPCAMCSMALVHMRIKRIFFIQDSPQCGALKSRMKLHTLPGINHVFQVFQVFTTHFE</sequence>
<protein>
    <submittedName>
        <fullName evidence="4">tRNA-specific adenosine deaminase-like protein 3</fullName>
    </submittedName>
</protein>
<dbReference type="GO" id="GO:0005737">
    <property type="term" value="C:cytoplasm"/>
    <property type="evidence" value="ECO:0007669"/>
    <property type="project" value="TreeGrafter"/>
</dbReference>
<dbReference type="PANTHER" id="PTHR11079:SF156">
    <property type="entry name" value="INACTIVE TRNA-SPECIFIC ADENOSINE DEAMINASE-LIKE PROTEIN 3-RELATED"/>
    <property type="match status" value="1"/>
</dbReference>
<name>C1BNE2_CALRO</name>
<dbReference type="Gene3D" id="3.40.140.10">
    <property type="entry name" value="Cytidine Deaminase, domain 2"/>
    <property type="match status" value="1"/>
</dbReference>
<dbReference type="PANTHER" id="PTHR11079">
    <property type="entry name" value="CYTOSINE DEAMINASE FAMILY MEMBER"/>
    <property type="match status" value="1"/>
</dbReference>
<feature type="domain" description="CMP/dCMP-type deaminase" evidence="3">
    <location>
        <begin position="129"/>
        <end position="249"/>
    </location>
</feature>
<gene>
    <name evidence="4" type="primary">ADAT3</name>
</gene>
<dbReference type="SUPFAM" id="SSF53927">
    <property type="entry name" value="Cytidine deaminase-like"/>
    <property type="match status" value="1"/>
</dbReference>
<organism evidence="4">
    <name type="scientific">Caligus rogercresseyi</name>
    <name type="common">Sea louse</name>
    <dbReference type="NCBI Taxonomy" id="217165"/>
    <lineage>
        <taxon>Eukaryota</taxon>
        <taxon>Metazoa</taxon>
        <taxon>Ecdysozoa</taxon>
        <taxon>Arthropoda</taxon>
        <taxon>Crustacea</taxon>
        <taxon>Multicrustacea</taxon>
        <taxon>Hexanauplia</taxon>
        <taxon>Copepoda</taxon>
        <taxon>Siphonostomatoida</taxon>
        <taxon>Caligidae</taxon>
        <taxon>Caligus</taxon>
    </lineage>
</organism>
<dbReference type="GO" id="GO:0052717">
    <property type="term" value="F:tRNA-specific adenosine-34 deaminase activity"/>
    <property type="evidence" value="ECO:0007669"/>
    <property type="project" value="TreeGrafter"/>
</dbReference>
<evidence type="ECO:0000256" key="1">
    <source>
        <dbReference type="ARBA" id="ARBA00022694"/>
    </source>
</evidence>
<dbReference type="CDD" id="cd01285">
    <property type="entry name" value="nucleoside_deaminase"/>
    <property type="match status" value="1"/>
</dbReference>
<evidence type="ECO:0000259" key="3">
    <source>
        <dbReference type="PROSITE" id="PS51747"/>
    </source>
</evidence>
<evidence type="ECO:0000256" key="2">
    <source>
        <dbReference type="ARBA" id="ARBA00038160"/>
    </source>
</evidence>
<dbReference type="Pfam" id="PF00383">
    <property type="entry name" value="dCMP_cyt_deam_1"/>
    <property type="match status" value="1"/>
</dbReference>
<reference evidence="4" key="1">
    <citation type="submission" date="2009-03" db="EMBL/GenBank/DDBJ databases">
        <title>Caligus rogercresseyi ESTs and full-length cDNAs.</title>
        <authorList>
            <person name="Yasuike M."/>
            <person name="von Schalburg K."/>
            <person name="Cooper G."/>
            <person name="Leong J."/>
            <person name="Jones S.R.M."/>
            <person name="Koop B.F."/>
        </authorList>
    </citation>
    <scope>NUCLEOTIDE SEQUENCE</scope>
    <source>
        <tissue evidence="4">Whole tissue</tissue>
    </source>
</reference>
<dbReference type="InterPro" id="IPR016193">
    <property type="entry name" value="Cytidine_deaminase-like"/>
</dbReference>
<dbReference type="PROSITE" id="PS51747">
    <property type="entry name" value="CYT_DCMP_DEAMINASES_2"/>
    <property type="match status" value="1"/>
</dbReference>
<proteinExistence type="evidence at transcript level"/>
<comment type="similarity">
    <text evidence="2">Belongs to the cytidine and deoxycytidylate deaminase family. ADAT3 subfamily.</text>
</comment>
<accession>C1BNE2</accession>
<keyword evidence="1" id="KW-0819">tRNA processing</keyword>
<dbReference type="AlphaFoldDB" id="C1BNE2"/>
<dbReference type="EMBL" id="BT076121">
    <property type="protein sequence ID" value="ACO10545.1"/>
    <property type="molecule type" value="mRNA"/>
</dbReference>
<evidence type="ECO:0000313" key="4">
    <source>
        <dbReference type="EMBL" id="ACO10545.1"/>
    </source>
</evidence>
<dbReference type="GO" id="GO:0008033">
    <property type="term" value="P:tRNA processing"/>
    <property type="evidence" value="ECO:0007669"/>
    <property type="project" value="UniProtKB-KW"/>
</dbReference>
<dbReference type="GO" id="GO:0005634">
    <property type="term" value="C:nucleus"/>
    <property type="evidence" value="ECO:0007669"/>
    <property type="project" value="TreeGrafter"/>
</dbReference>